<organism evidence="1 2">
    <name type="scientific">Sinomonas cyclohexanicum</name>
    <name type="common">Corynebacterium cyclohexanicum</name>
    <dbReference type="NCBI Taxonomy" id="322009"/>
    <lineage>
        <taxon>Bacteria</taxon>
        <taxon>Bacillati</taxon>
        <taxon>Actinomycetota</taxon>
        <taxon>Actinomycetes</taxon>
        <taxon>Micrococcales</taxon>
        <taxon>Micrococcaceae</taxon>
        <taxon>Sinomonas</taxon>
    </lineage>
</organism>
<sequence>MVDIKALPERFLELAHPIRVWVTGQTDQTDMNISMRLCPPLSLKSVQDALKNRGLPCAVRAKEGEDTPVYWEVDLFQWPRTEEADSDDLVPT</sequence>
<gene>
    <name evidence="1" type="ORF">SCMU_39410</name>
</gene>
<name>A0ABM7Q0J3_SINCY</name>
<dbReference type="EMBL" id="AP024525">
    <property type="protein sequence ID" value="BCT78099.1"/>
    <property type="molecule type" value="Genomic_DNA"/>
</dbReference>
<reference evidence="1 2" key="1">
    <citation type="journal article" date="2021" name="J. Biosci. Bioeng.">
        <title>Identification and characterization of a chc gene cluster responsible for the aromatization pathway of cyclohexanecarboxylate degradation in Sinomonas cyclohexanicum ATCC 51369.</title>
        <authorList>
            <person name="Yamamoto T."/>
            <person name="Hasegawa Y."/>
            <person name="Lau P.C.K."/>
            <person name="Iwaki H."/>
        </authorList>
    </citation>
    <scope>NUCLEOTIDE SEQUENCE [LARGE SCALE GENOMIC DNA]</scope>
    <source>
        <strain evidence="1 2">ATCC 51369</strain>
    </source>
</reference>
<dbReference type="Proteomes" id="UP001319861">
    <property type="component" value="Chromosome"/>
</dbReference>
<protein>
    <submittedName>
        <fullName evidence="1">Uncharacterized protein</fullName>
    </submittedName>
</protein>
<evidence type="ECO:0000313" key="1">
    <source>
        <dbReference type="EMBL" id="BCT78099.1"/>
    </source>
</evidence>
<keyword evidence="2" id="KW-1185">Reference proteome</keyword>
<proteinExistence type="predicted"/>
<evidence type="ECO:0000313" key="2">
    <source>
        <dbReference type="Proteomes" id="UP001319861"/>
    </source>
</evidence>
<accession>A0ABM7Q0J3</accession>